<protein>
    <recommendedName>
        <fullName evidence="3">Metallo-beta-lactamase domain-containing protein</fullName>
    </recommendedName>
</protein>
<sequence length="333" mass="36600">MQVTELSDASRVSPAALAALAADADLPMCATCATQYPAPRRNCPVCDDPRQYVPGSGQAWTTLGKLIEEGRKNIVMQDKEDERIKLLGTVPSFAISQSPFLIETNGGSYIWDCMGTLTPALVDYLTHLKTPLKAMAISHPHFFSTSLTWSRVLGVSLFINSEDRHWYQRDDDLKPTDKVKFWNGKQDIGPGVTLVQCGGHFPGSSVLFWDRAAEPAGAKSADGSAPAPTNGLLLTADTIMVQPTQKGFTFMWSYPNMVPLEPIEMLKVVQSIQHLDYGAVSSAWPDRFVRHDAKKQMLESVAVYLDQTGWEQDDTEHGALRPKATGRGRFLAG</sequence>
<evidence type="ECO:0000313" key="1">
    <source>
        <dbReference type="EMBL" id="RSH77825.1"/>
    </source>
</evidence>
<evidence type="ECO:0000313" key="2">
    <source>
        <dbReference type="Proteomes" id="UP000279236"/>
    </source>
</evidence>
<dbReference type="SUPFAM" id="SSF56281">
    <property type="entry name" value="Metallo-hydrolase/oxidoreductase"/>
    <property type="match status" value="1"/>
</dbReference>
<name>A0A427XG08_9TREE</name>
<accession>A0A427XG08</accession>
<organism evidence="1 2">
    <name type="scientific">Apiotrichum porosum</name>
    <dbReference type="NCBI Taxonomy" id="105984"/>
    <lineage>
        <taxon>Eukaryota</taxon>
        <taxon>Fungi</taxon>
        <taxon>Dikarya</taxon>
        <taxon>Basidiomycota</taxon>
        <taxon>Agaricomycotina</taxon>
        <taxon>Tremellomycetes</taxon>
        <taxon>Trichosporonales</taxon>
        <taxon>Trichosporonaceae</taxon>
        <taxon>Apiotrichum</taxon>
    </lineage>
</organism>
<dbReference type="PANTHER" id="PTHR36839:SF1">
    <property type="entry name" value="METALLO-BETA-LACTAMASE FAMILY PROTEIN (AFU_ORTHOLOGUE AFUA_5G12770)"/>
    <property type="match status" value="1"/>
</dbReference>
<keyword evidence="2" id="KW-1185">Reference proteome</keyword>
<dbReference type="GeneID" id="39587428"/>
<dbReference type="Gene3D" id="3.60.15.10">
    <property type="entry name" value="Ribonuclease Z/Hydroxyacylglutathione hydrolase-like"/>
    <property type="match status" value="1"/>
</dbReference>
<dbReference type="EMBL" id="RSCE01000014">
    <property type="protein sequence ID" value="RSH77825.1"/>
    <property type="molecule type" value="Genomic_DNA"/>
</dbReference>
<dbReference type="RefSeq" id="XP_028472972.1">
    <property type="nucleotide sequence ID" value="XM_028618605.1"/>
</dbReference>
<gene>
    <name evidence="1" type="ORF">EHS24_002885</name>
</gene>
<proteinExistence type="predicted"/>
<dbReference type="Proteomes" id="UP000279236">
    <property type="component" value="Unassembled WGS sequence"/>
</dbReference>
<reference evidence="1 2" key="1">
    <citation type="submission" date="2018-11" db="EMBL/GenBank/DDBJ databases">
        <title>Genome sequence of Apiotrichum porosum DSM 27194.</title>
        <authorList>
            <person name="Aliyu H."/>
            <person name="Gorte O."/>
            <person name="Ochsenreither K."/>
        </authorList>
    </citation>
    <scope>NUCLEOTIDE SEQUENCE [LARGE SCALE GENOMIC DNA]</scope>
    <source>
        <strain evidence="1 2">DSM 27194</strain>
    </source>
</reference>
<comment type="caution">
    <text evidence="1">The sequence shown here is derived from an EMBL/GenBank/DDBJ whole genome shotgun (WGS) entry which is preliminary data.</text>
</comment>
<dbReference type="OrthoDB" id="17458at2759"/>
<dbReference type="InterPro" id="IPR036866">
    <property type="entry name" value="RibonucZ/Hydroxyglut_hydro"/>
</dbReference>
<dbReference type="PANTHER" id="PTHR36839">
    <property type="entry name" value="METALLO-BETA-LACTAMASE FAMILY PROTEIN (AFU_ORTHOLOGUE AFUA_5G12770)"/>
    <property type="match status" value="1"/>
</dbReference>
<dbReference type="AlphaFoldDB" id="A0A427XG08"/>
<dbReference type="STRING" id="105984.A0A427XG08"/>
<evidence type="ECO:0008006" key="3">
    <source>
        <dbReference type="Google" id="ProtNLM"/>
    </source>
</evidence>